<feature type="compositionally biased region" description="Low complexity" evidence="1">
    <location>
        <begin position="69"/>
        <end position="78"/>
    </location>
</feature>
<evidence type="ECO:0000256" key="1">
    <source>
        <dbReference type="SAM" id="MobiDB-lite"/>
    </source>
</evidence>
<comment type="caution">
    <text evidence="2">The sequence shown here is derived from an EMBL/GenBank/DDBJ whole genome shotgun (WGS) entry which is preliminary data.</text>
</comment>
<protein>
    <submittedName>
        <fullName evidence="2">Uncharacterized protein</fullName>
    </submittedName>
</protein>
<accession>A0A8S4PQX0</accession>
<reference evidence="2" key="1">
    <citation type="submission" date="2022-03" db="EMBL/GenBank/DDBJ databases">
        <authorList>
            <person name="Martin C."/>
        </authorList>
    </citation>
    <scope>NUCLEOTIDE SEQUENCE</scope>
</reference>
<feature type="region of interest" description="Disordered" evidence="1">
    <location>
        <begin position="127"/>
        <end position="168"/>
    </location>
</feature>
<feature type="region of interest" description="Disordered" evidence="1">
    <location>
        <begin position="183"/>
        <end position="255"/>
    </location>
</feature>
<feature type="region of interest" description="Disordered" evidence="1">
    <location>
        <begin position="57"/>
        <end position="79"/>
    </location>
</feature>
<evidence type="ECO:0000313" key="2">
    <source>
        <dbReference type="EMBL" id="CAH1796156.1"/>
    </source>
</evidence>
<feature type="compositionally biased region" description="Basic and acidic residues" evidence="1">
    <location>
        <begin position="194"/>
        <end position="214"/>
    </location>
</feature>
<name>A0A8S4PQX0_OWEFU</name>
<dbReference type="EMBL" id="CAIIXF020000010">
    <property type="protein sequence ID" value="CAH1796156.1"/>
    <property type="molecule type" value="Genomic_DNA"/>
</dbReference>
<proteinExistence type="predicted"/>
<organism evidence="2 3">
    <name type="scientific">Owenia fusiformis</name>
    <name type="common">Polychaete worm</name>
    <dbReference type="NCBI Taxonomy" id="6347"/>
    <lineage>
        <taxon>Eukaryota</taxon>
        <taxon>Metazoa</taxon>
        <taxon>Spiralia</taxon>
        <taxon>Lophotrochozoa</taxon>
        <taxon>Annelida</taxon>
        <taxon>Polychaeta</taxon>
        <taxon>Sedentaria</taxon>
        <taxon>Canalipalpata</taxon>
        <taxon>Sabellida</taxon>
        <taxon>Oweniida</taxon>
        <taxon>Oweniidae</taxon>
        <taxon>Owenia</taxon>
    </lineage>
</organism>
<feature type="compositionally biased region" description="Basic residues" evidence="1">
    <location>
        <begin position="215"/>
        <end position="225"/>
    </location>
</feature>
<feature type="compositionally biased region" description="Basic and acidic residues" evidence="1">
    <location>
        <begin position="156"/>
        <end position="168"/>
    </location>
</feature>
<feature type="compositionally biased region" description="Basic and acidic residues" evidence="1">
    <location>
        <begin position="57"/>
        <end position="66"/>
    </location>
</feature>
<sequence length="255" mass="28611">EETVKDCPQCSKSHEEMKGINDQLEAAKGDITEKDDIIKQLEEELKLSQQAEKVEEIRVKSARERPQPAASKSADSSSPFVVKQLKTKLDLANDDLSYKDALIKQLEAEVKKVPRGGQKIEQIKKNAQKFKKKPIAKASNLRPGVSTQQAKGKGGCNHEPELKQQKDHIADLEHELQEIKNQLGVETYYSDGEDGPKANADTKRTKDRTKTEGKKSKHGKLKVRPKRGEPNKDLFYPDGKPRKGIYDGTDISDQK</sequence>
<feature type="non-terminal residue" evidence="2">
    <location>
        <position position="255"/>
    </location>
</feature>
<dbReference type="AlphaFoldDB" id="A0A8S4PQX0"/>
<dbReference type="Proteomes" id="UP000749559">
    <property type="component" value="Unassembled WGS sequence"/>
</dbReference>
<keyword evidence="3" id="KW-1185">Reference proteome</keyword>
<gene>
    <name evidence="2" type="ORF">OFUS_LOCUS20598</name>
</gene>
<feature type="non-terminal residue" evidence="2">
    <location>
        <position position="1"/>
    </location>
</feature>
<evidence type="ECO:0000313" key="3">
    <source>
        <dbReference type="Proteomes" id="UP000749559"/>
    </source>
</evidence>